<evidence type="ECO:0000256" key="1">
    <source>
        <dbReference type="SAM" id="MobiDB-lite"/>
    </source>
</evidence>
<protein>
    <submittedName>
        <fullName evidence="2">Uncharacterized protein</fullName>
    </submittedName>
</protein>
<feature type="region of interest" description="Disordered" evidence="1">
    <location>
        <begin position="102"/>
        <end position="125"/>
    </location>
</feature>
<evidence type="ECO:0000313" key="2">
    <source>
        <dbReference type="EMBL" id="GAQ92621.1"/>
    </source>
</evidence>
<dbReference type="AlphaFoldDB" id="A0A1Y1ITG1"/>
<organism evidence="2 3">
    <name type="scientific">Klebsormidium nitens</name>
    <name type="common">Green alga</name>
    <name type="synonym">Ulothrix nitens</name>
    <dbReference type="NCBI Taxonomy" id="105231"/>
    <lineage>
        <taxon>Eukaryota</taxon>
        <taxon>Viridiplantae</taxon>
        <taxon>Streptophyta</taxon>
        <taxon>Klebsormidiophyceae</taxon>
        <taxon>Klebsormidiales</taxon>
        <taxon>Klebsormidiaceae</taxon>
        <taxon>Klebsormidium</taxon>
    </lineage>
</organism>
<evidence type="ECO:0000313" key="3">
    <source>
        <dbReference type="Proteomes" id="UP000054558"/>
    </source>
</evidence>
<dbReference type="EMBL" id="DF238023">
    <property type="protein sequence ID" value="GAQ92621.1"/>
    <property type="molecule type" value="Genomic_DNA"/>
</dbReference>
<name>A0A1Y1ITG1_KLENI</name>
<dbReference type="Proteomes" id="UP000054558">
    <property type="component" value="Unassembled WGS sequence"/>
</dbReference>
<feature type="region of interest" description="Disordered" evidence="1">
    <location>
        <begin position="1"/>
        <end position="44"/>
    </location>
</feature>
<keyword evidence="3" id="KW-1185">Reference proteome</keyword>
<accession>A0A1Y1ITG1</accession>
<feature type="region of interest" description="Disordered" evidence="1">
    <location>
        <begin position="182"/>
        <end position="273"/>
    </location>
</feature>
<reference evidence="2 3" key="1">
    <citation type="journal article" date="2014" name="Nat. Commun.">
        <title>Klebsormidium flaccidum genome reveals primary factors for plant terrestrial adaptation.</title>
        <authorList>
            <person name="Hori K."/>
            <person name="Maruyama F."/>
            <person name="Fujisawa T."/>
            <person name="Togashi T."/>
            <person name="Yamamoto N."/>
            <person name="Seo M."/>
            <person name="Sato S."/>
            <person name="Yamada T."/>
            <person name="Mori H."/>
            <person name="Tajima N."/>
            <person name="Moriyama T."/>
            <person name="Ikeuchi M."/>
            <person name="Watanabe M."/>
            <person name="Wada H."/>
            <person name="Kobayashi K."/>
            <person name="Saito M."/>
            <person name="Masuda T."/>
            <person name="Sasaki-Sekimoto Y."/>
            <person name="Mashiguchi K."/>
            <person name="Awai K."/>
            <person name="Shimojima M."/>
            <person name="Masuda S."/>
            <person name="Iwai M."/>
            <person name="Nobusawa T."/>
            <person name="Narise T."/>
            <person name="Kondo S."/>
            <person name="Saito H."/>
            <person name="Sato R."/>
            <person name="Murakawa M."/>
            <person name="Ihara Y."/>
            <person name="Oshima-Yamada Y."/>
            <person name="Ohtaka K."/>
            <person name="Satoh M."/>
            <person name="Sonobe K."/>
            <person name="Ishii M."/>
            <person name="Ohtani R."/>
            <person name="Kanamori-Sato M."/>
            <person name="Honoki R."/>
            <person name="Miyazaki D."/>
            <person name="Mochizuki H."/>
            <person name="Umetsu J."/>
            <person name="Higashi K."/>
            <person name="Shibata D."/>
            <person name="Kamiya Y."/>
            <person name="Sato N."/>
            <person name="Nakamura Y."/>
            <person name="Tabata S."/>
            <person name="Ida S."/>
            <person name="Kurokawa K."/>
            <person name="Ohta H."/>
        </authorList>
    </citation>
    <scope>NUCLEOTIDE SEQUENCE [LARGE SCALE GENOMIC DNA]</scope>
    <source>
        <strain evidence="2 3">NIES-2285</strain>
    </source>
</reference>
<gene>
    <name evidence="2" type="ORF">KFL_010740010</name>
</gene>
<proteinExistence type="predicted"/>
<sequence>MASKHQRNSARPSGAPWQRRPSKMKRCARQPQFQEAGQAEGVDKRKAGLAEQALLLDKKARAEKDGVKDGAEERGVVAVGAVVGGAAVAGVGEHGVPHRIGQPWSGLWGPQRRRGRNGKWQSKPMLPERLHRPRVIYAKYALTAQQKSSLELQLEDVFYTCGNPLFPGGTSPVVPEQFPVVVQPTPLRPPPSVGDASAVPGNRQPAAAHGLDDGATPPPKARTTAMDEEMVDREPAFPGETTGAQSPSGELPASAASAEQGSQGGPRPVPTRLPARTVSLSQAAKDEHSRKPVHEVAFVRQGVTCADDVERTYYAQAVPNAFNRCCKYCGDMEDLVEDDPNLLARFATVLPICAECKAKGRPVCKYAPKLVVTGLNTSAAGPSRPTT</sequence>